<name>A0A8J4C3T5_9CHLO</name>
<keyword evidence="2" id="KW-1185">Reference proteome</keyword>
<evidence type="ECO:0000313" key="2">
    <source>
        <dbReference type="Proteomes" id="UP000747110"/>
    </source>
</evidence>
<protein>
    <submittedName>
        <fullName evidence="1">Uncharacterized protein</fullName>
    </submittedName>
</protein>
<dbReference type="AlphaFoldDB" id="A0A8J4C3T5"/>
<proteinExistence type="predicted"/>
<organism evidence="1 2">
    <name type="scientific">Volvox reticuliferus</name>
    <dbReference type="NCBI Taxonomy" id="1737510"/>
    <lineage>
        <taxon>Eukaryota</taxon>
        <taxon>Viridiplantae</taxon>
        <taxon>Chlorophyta</taxon>
        <taxon>core chlorophytes</taxon>
        <taxon>Chlorophyceae</taxon>
        <taxon>CS clade</taxon>
        <taxon>Chlamydomonadales</taxon>
        <taxon>Volvocaceae</taxon>
        <taxon>Volvox</taxon>
    </lineage>
</organism>
<feature type="non-terminal residue" evidence="1">
    <location>
        <position position="1"/>
    </location>
</feature>
<sequence>CCRIRLLRQRLPPPLLKVPLPFAEPLMMTALPTLFQQLVPLVAWAVCPAALEALLSPPTLQSLRLATASGWKLLRPERRHPSAETEMTVALGQNTVASVVGVVAAVHPRDLGIRQPV</sequence>
<dbReference type="Proteomes" id="UP000747110">
    <property type="component" value="Unassembled WGS sequence"/>
</dbReference>
<comment type="caution">
    <text evidence="1">The sequence shown here is derived from an EMBL/GenBank/DDBJ whole genome shotgun (WGS) entry which is preliminary data.</text>
</comment>
<reference evidence="1" key="1">
    <citation type="journal article" date="2021" name="Proc. Natl. Acad. Sci. U.S.A.">
        <title>Three genomes in the algal genus Volvox reveal the fate of a haploid sex-determining region after a transition to homothallism.</title>
        <authorList>
            <person name="Yamamoto K."/>
            <person name="Hamaji T."/>
            <person name="Kawai-Toyooka H."/>
            <person name="Matsuzaki R."/>
            <person name="Takahashi F."/>
            <person name="Nishimura Y."/>
            <person name="Kawachi M."/>
            <person name="Noguchi H."/>
            <person name="Minakuchi Y."/>
            <person name="Umen J.G."/>
            <person name="Toyoda A."/>
            <person name="Nozaki H."/>
        </authorList>
    </citation>
    <scope>NUCLEOTIDE SEQUENCE</scope>
    <source>
        <strain evidence="1">NIES-3786</strain>
    </source>
</reference>
<dbReference type="EMBL" id="BNCP01000004">
    <property type="protein sequence ID" value="GIL72662.1"/>
    <property type="molecule type" value="Genomic_DNA"/>
</dbReference>
<accession>A0A8J4C3T5</accession>
<gene>
    <name evidence="1" type="ORF">Vretifemale_2992</name>
</gene>
<evidence type="ECO:0000313" key="1">
    <source>
        <dbReference type="EMBL" id="GIL72662.1"/>
    </source>
</evidence>